<dbReference type="Proteomes" id="UP000054498">
    <property type="component" value="Unassembled WGS sequence"/>
</dbReference>
<reference evidence="1 2" key="1">
    <citation type="journal article" date="2013" name="BMC Genomics">
        <title>Reconstruction of the lipid metabolism for the microalga Monoraphidium neglectum from its genome sequence reveals characteristics suitable for biofuel production.</title>
        <authorList>
            <person name="Bogen C."/>
            <person name="Al-Dilaimi A."/>
            <person name="Albersmeier A."/>
            <person name="Wichmann J."/>
            <person name="Grundmann M."/>
            <person name="Rupp O."/>
            <person name="Lauersen K.J."/>
            <person name="Blifernez-Klassen O."/>
            <person name="Kalinowski J."/>
            <person name="Goesmann A."/>
            <person name="Mussgnug J.H."/>
            <person name="Kruse O."/>
        </authorList>
    </citation>
    <scope>NUCLEOTIDE SEQUENCE [LARGE SCALE GENOMIC DNA]</scope>
    <source>
        <strain evidence="1 2">SAG 48.87</strain>
    </source>
</reference>
<evidence type="ECO:0000313" key="2">
    <source>
        <dbReference type="Proteomes" id="UP000054498"/>
    </source>
</evidence>
<dbReference type="AlphaFoldDB" id="A0A0D2IYV9"/>
<accession>A0A0D2IYV9</accession>
<name>A0A0D2IYV9_9CHLO</name>
<proteinExistence type="predicted"/>
<gene>
    <name evidence="1" type="ORF">MNEG_14900</name>
</gene>
<evidence type="ECO:0000313" key="1">
    <source>
        <dbReference type="EMBL" id="KIY93062.1"/>
    </source>
</evidence>
<dbReference type="RefSeq" id="XP_013892082.1">
    <property type="nucleotide sequence ID" value="XM_014036628.1"/>
</dbReference>
<organism evidence="1 2">
    <name type="scientific">Monoraphidium neglectum</name>
    <dbReference type="NCBI Taxonomy" id="145388"/>
    <lineage>
        <taxon>Eukaryota</taxon>
        <taxon>Viridiplantae</taxon>
        <taxon>Chlorophyta</taxon>
        <taxon>core chlorophytes</taxon>
        <taxon>Chlorophyceae</taxon>
        <taxon>CS clade</taxon>
        <taxon>Sphaeropleales</taxon>
        <taxon>Selenastraceae</taxon>
        <taxon>Monoraphidium</taxon>
    </lineage>
</organism>
<dbReference type="EMBL" id="KK105080">
    <property type="protein sequence ID" value="KIY93062.1"/>
    <property type="molecule type" value="Genomic_DNA"/>
</dbReference>
<protein>
    <submittedName>
        <fullName evidence="1">Uncharacterized protein</fullName>
    </submittedName>
</protein>
<dbReference type="GeneID" id="25732508"/>
<dbReference type="STRING" id="145388.A0A0D2IYV9"/>
<sequence>MDALEMLKLGEFDSQSNHLLFECVDLYMFTKSGRSVSEWFDSTTRVFKDQEAVAVAFDDVISAVYCK</sequence>
<keyword evidence="2" id="KW-1185">Reference proteome</keyword>
<dbReference type="KEGG" id="mng:MNEG_14900"/>